<dbReference type="Proteomes" id="UP000095281">
    <property type="component" value="Unplaced"/>
</dbReference>
<proteinExistence type="predicted"/>
<organism evidence="1 2">
    <name type="scientific">Meloidogyne hapla</name>
    <name type="common">Root-knot nematode worm</name>
    <dbReference type="NCBI Taxonomy" id="6305"/>
    <lineage>
        <taxon>Eukaryota</taxon>
        <taxon>Metazoa</taxon>
        <taxon>Ecdysozoa</taxon>
        <taxon>Nematoda</taxon>
        <taxon>Chromadorea</taxon>
        <taxon>Rhabditida</taxon>
        <taxon>Tylenchina</taxon>
        <taxon>Tylenchomorpha</taxon>
        <taxon>Tylenchoidea</taxon>
        <taxon>Meloidogynidae</taxon>
        <taxon>Meloidogyninae</taxon>
        <taxon>Meloidogyne</taxon>
    </lineage>
</organism>
<dbReference type="WBParaSite" id="MhA1_Contig601.frz3.gene10">
    <property type="protein sequence ID" value="MhA1_Contig601.frz3.gene10"/>
    <property type="gene ID" value="MhA1_Contig601.frz3.gene10"/>
</dbReference>
<dbReference type="AlphaFoldDB" id="A0A1I8BUA2"/>
<evidence type="ECO:0000313" key="1">
    <source>
        <dbReference type="Proteomes" id="UP000095281"/>
    </source>
</evidence>
<accession>A0A1I8BUA2</accession>
<keyword evidence="1" id="KW-1185">Reference proteome</keyword>
<evidence type="ECO:0000313" key="2">
    <source>
        <dbReference type="WBParaSite" id="MhA1_Contig601.frz3.gene10"/>
    </source>
</evidence>
<reference evidence="2" key="1">
    <citation type="submission" date="2016-11" db="UniProtKB">
        <authorList>
            <consortium name="WormBaseParasite"/>
        </authorList>
    </citation>
    <scope>IDENTIFICATION</scope>
</reference>
<name>A0A1I8BUA2_MELHA</name>
<protein>
    <submittedName>
        <fullName evidence="2">Uncharacterized protein</fullName>
    </submittedName>
</protein>
<sequence length="100" mass="11240">MTNDPFVIESVQQLNSRSRNTRGEICNVRFNPLEEQPRPDLTMTTLISRLLDRVLAGRPPPFESRPATTPTSFSQSIYCATTATSTEQSCGISRCNRTFK</sequence>